<reference evidence="1 2" key="1">
    <citation type="submission" date="2024-09" db="EMBL/GenBank/DDBJ databases">
        <title>Chromosome-scale assembly of Riccia fluitans.</title>
        <authorList>
            <person name="Paukszto L."/>
            <person name="Sawicki J."/>
            <person name="Karawczyk K."/>
            <person name="Piernik-Szablinska J."/>
            <person name="Szczecinska M."/>
            <person name="Mazdziarz M."/>
        </authorList>
    </citation>
    <scope>NUCLEOTIDE SEQUENCE [LARGE SCALE GENOMIC DNA]</scope>
    <source>
        <strain evidence="1">Rf_01</strain>
        <tissue evidence="1">Aerial parts of the thallus</tissue>
    </source>
</reference>
<sequence length="177" mass="19448">MKWETGNPLSKSAAYDLLISTFGHEQEAERTEWSIMQSAGVTRLVNADEMFLQFYPKETHLIAPTNTQRVGSNQAEDAKKECTVMVACEMFQSQIIAPMIIMTGQPDGTLSSHFSDQVKEKAADLNITLGGIPHGCTSLIQVCDLIANKPIKLAFKTRYVSWKIASDPGPGGKNKVD</sequence>
<name>A0ABD1YYJ6_9MARC</name>
<dbReference type="Proteomes" id="UP001605036">
    <property type="component" value="Unassembled WGS sequence"/>
</dbReference>
<gene>
    <name evidence="1" type="ORF">R1flu_007331</name>
</gene>
<keyword evidence="2" id="KW-1185">Reference proteome</keyword>
<dbReference type="EMBL" id="JBHFFA010000003">
    <property type="protein sequence ID" value="KAL2635852.1"/>
    <property type="molecule type" value="Genomic_DNA"/>
</dbReference>
<evidence type="ECO:0000313" key="1">
    <source>
        <dbReference type="EMBL" id="KAL2635852.1"/>
    </source>
</evidence>
<accession>A0ABD1YYJ6</accession>
<protein>
    <submittedName>
        <fullName evidence="1">Uncharacterized protein</fullName>
    </submittedName>
</protein>
<evidence type="ECO:0000313" key="2">
    <source>
        <dbReference type="Proteomes" id="UP001605036"/>
    </source>
</evidence>
<proteinExistence type="predicted"/>
<organism evidence="1 2">
    <name type="scientific">Riccia fluitans</name>
    <dbReference type="NCBI Taxonomy" id="41844"/>
    <lineage>
        <taxon>Eukaryota</taxon>
        <taxon>Viridiplantae</taxon>
        <taxon>Streptophyta</taxon>
        <taxon>Embryophyta</taxon>
        <taxon>Marchantiophyta</taxon>
        <taxon>Marchantiopsida</taxon>
        <taxon>Marchantiidae</taxon>
        <taxon>Marchantiales</taxon>
        <taxon>Ricciaceae</taxon>
        <taxon>Riccia</taxon>
    </lineage>
</organism>
<comment type="caution">
    <text evidence="1">The sequence shown here is derived from an EMBL/GenBank/DDBJ whole genome shotgun (WGS) entry which is preliminary data.</text>
</comment>
<dbReference type="AlphaFoldDB" id="A0ABD1YYJ6"/>